<dbReference type="PANTHER" id="PTHR45840:SF2">
    <property type="entry name" value="PROTEIN RHOMBOID-RELATED"/>
    <property type="match status" value="1"/>
</dbReference>
<dbReference type="Pfam" id="PF01694">
    <property type="entry name" value="Rhomboid"/>
    <property type="match status" value="1"/>
</dbReference>
<evidence type="ECO:0000256" key="7">
    <source>
        <dbReference type="ARBA" id="ARBA00022801"/>
    </source>
</evidence>
<dbReference type="OrthoDB" id="418595at2759"/>
<dbReference type="AlphaFoldDB" id="A0A811V2S4"/>
<dbReference type="EMBL" id="CAJHJT010000034">
    <property type="protein sequence ID" value="CAD7003763.1"/>
    <property type="molecule type" value="Genomic_DNA"/>
</dbReference>
<evidence type="ECO:0000256" key="12">
    <source>
        <dbReference type="SAM" id="MobiDB-lite"/>
    </source>
</evidence>
<keyword evidence="8" id="KW-0720">Serine protease</keyword>
<comment type="caution">
    <text evidence="15">The sequence shown here is derived from an EMBL/GenBank/DDBJ whole genome shotgun (WGS) entry which is preliminary data.</text>
</comment>
<feature type="transmembrane region" description="Helical" evidence="13">
    <location>
        <begin position="485"/>
        <end position="507"/>
    </location>
</feature>
<evidence type="ECO:0000256" key="8">
    <source>
        <dbReference type="ARBA" id="ARBA00022825"/>
    </source>
</evidence>
<evidence type="ECO:0000256" key="3">
    <source>
        <dbReference type="ARBA" id="ARBA00009045"/>
    </source>
</evidence>
<dbReference type="GO" id="GO:0004252">
    <property type="term" value="F:serine-type endopeptidase activity"/>
    <property type="evidence" value="ECO:0007669"/>
    <property type="project" value="UniProtKB-UniRule"/>
</dbReference>
<evidence type="ECO:0000256" key="1">
    <source>
        <dbReference type="ARBA" id="ARBA00000156"/>
    </source>
</evidence>
<dbReference type="GO" id="GO:0006508">
    <property type="term" value="P:proteolysis"/>
    <property type="evidence" value="ECO:0007669"/>
    <property type="project" value="UniProtKB-KW"/>
</dbReference>
<feature type="active site" description="Nucleophile" evidence="11">
    <location>
        <position position="385"/>
    </location>
</feature>
<evidence type="ECO:0000256" key="11">
    <source>
        <dbReference type="PIRSR" id="PIRSR037470-50"/>
    </source>
</evidence>
<feature type="transmembrane region" description="Helical" evidence="13">
    <location>
        <begin position="321"/>
        <end position="344"/>
    </location>
</feature>
<keyword evidence="5" id="KW-0645">Protease</keyword>
<keyword evidence="9 13" id="KW-1133">Transmembrane helix</keyword>
<evidence type="ECO:0000256" key="10">
    <source>
        <dbReference type="ARBA" id="ARBA00023136"/>
    </source>
</evidence>
<evidence type="ECO:0000313" key="16">
    <source>
        <dbReference type="Proteomes" id="UP000606786"/>
    </source>
</evidence>
<dbReference type="Gene3D" id="1.20.1540.10">
    <property type="entry name" value="Rhomboid-like"/>
    <property type="match status" value="1"/>
</dbReference>
<comment type="catalytic activity">
    <reaction evidence="1">
        <text>Cleaves type-1 transmembrane domains using a catalytic dyad composed of serine and histidine that are contributed by different transmembrane domains.</text>
        <dbReference type="EC" id="3.4.21.105"/>
    </reaction>
</comment>
<gene>
    <name evidence="15" type="ORF">CCAP1982_LOCUS12199</name>
</gene>
<feature type="region of interest" description="Disordered" evidence="12">
    <location>
        <begin position="93"/>
        <end position="113"/>
    </location>
</feature>
<dbReference type="InterPro" id="IPR051739">
    <property type="entry name" value="Rhomboid_IM_Serine_Proteases"/>
</dbReference>
<accession>A0A811V2S4</accession>
<keyword evidence="7" id="KW-0378">Hydrolase</keyword>
<dbReference type="FunFam" id="1.20.1540.10:FF:000007">
    <property type="entry name" value="Rhomboid like 2"/>
    <property type="match status" value="1"/>
</dbReference>
<comment type="subcellular location">
    <subcellularLocation>
        <location evidence="2">Membrane</location>
        <topology evidence="2">Multi-pass membrane protein</topology>
    </subcellularLocation>
</comment>
<evidence type="ECO:0000256" key="5">
    <source>
        <dbReference type="ARBA" id="ARBA00022670"/>
    </source>
</evidence>
<evidence type="ECO:0000256" key="9">
    <source>
        <dbReference type="ARBA" id="ARBA00022989"/>
    </source>
</evidence>
<evidence type="ECO:0000256" key="13">
    <source>
        <dbReference type="SAM" id="Phobius"/>
    </source>
</evidence>
<dbReference type="InterPro" id="IPR022764">
    <property type="entry name" value="Peptidase_S54_rhomboid_dom"/>
</dbReference>
<reference evidence="15" key="1">
    <citation type="submission" date="2020-11" db="EMBL/GenBank/DDBJ databases">
        <authorList>
            <person name="Whitehead M."/>
        </authorList>
    </citation>
    <scope>NUCLEOTIDE SEQUENCE</scope>
    <source>
        <strain evidence="15">EGII</strain>
    </source>
</reference>
<dbReference type="InterPro" id="IPR035952">
    <property type="entry name" value="Rhomboid-like_sf"/>
</dbReference>
<feature type="transmembrane region" description="Helical" evidence="13">
    <location>
        <begin position="452"/>
        <end position="473"/>
    </location>
</feature>
<dbReference type="Proteomes" id="UP000606786">
    <property type="component" value="Unassembled WGS sequence"/>
</dbReference>
<keyword evidence="10 13" id="KW-0472">Membrane</keyword>
<feature type="domain" description="Peptidase S54 rhomboid" evidence="14">
    <location>
        <begin position="317"/>
        <end position="473"/>
    </location>
</feature>
<protein>
    <recommendedName>
        <fullName evidence="4">rhomboid protease</fullName>
        <ecNumber evidence="4">3.4.21.105</ecNumber>
    </recommendedName>
</protein>
<feature type="transmembrane region" description="Helical" evidence="13">
    <location>
        <begin position="379"/>
        <end position="401"/>
    </location>
</feature>
<organism evidence="15 16">
    <name type="scientific">Ceratitis capitata</name>
    <name type="common">Mediterranean fruit fly</name>
    <name type="synonym">Tephritis capitata</name>
    <dbReference type="NCBI Taxonomy" id="7213"/>
    <lineage>
        <taxon>Eukaryota</taxon>
        <taxon>Metazoa</taxon>
        <taxon>Ecdysozoa</taxon>
        <taxon>Arthropoda</taxon>
        <taxon>Hexapoda</taxon>
        <taxon>Insecta</taxon>
        <taxon>Pterygota</taxon>
        <taxon>Neoptera</taxon>
        <taxon>Endopterygota</taxon>
        <taxon>Diptera</taxon>
        <taxon>Brachycera</taxon>
        <taxon>Muscomorpha</taxon>
        <taxon>Tephritoidea</taxon>
        <taxon>Tephritidae</taxon>
        <taxon>Ceratitis</taxon>
        <taxon>Ceratitis</taxon>
    </lineage>
</organism>
<dbReference type="PANTHER" id="PTHR45840">
    <property type="entry name" value="RHOMBOID-RELATED PROTEIN"/>
    <property type="match status" value="1"/>
</dbReference>
<proteinExistence type="inferred from homology"/>
<evidence type="ECO:0000256" key="6">
    <source>
        <dbReference type="ARBA" id="ARBA00022692"/>
    </source>
</evidence>
<feature type="transmembrane region" description="Helical" evidence="13">
    <location>
        <begin position="413"/>
        <end position="432"/>
    </location>
</feature>
<keyword evidence="16" id="KW-1185">Reference proteome</keyword>
<comment type="similarity">
    <text evidence="3">Belongs to the peptidase S54 family.</text>
</comment>
<feature type="active site" evidence="11">
    <location>
        <position position="457"/>
    </location>
</feature>
<evidence type="ECO:0000256" key="4">
    <source>
        <dbReference type="ARBA" id="ARBA00013039"/>
    </source>
</evidence>
<dbReference type="SUPFAM" id="SSF144091">
    <property type="entry name" value="Rhomboid-like"/>
    <property type="match status" value="1"/>
</dbReference>
<dbReference type="EC" id="3.4.21.105" evidence="4"/>
<sequence length="534" mass="58116">METSKLAKSAVFSKVDVLSDREEVPEAGELTAAAEPKNVMELKKAAELSEETEFGKIIEPEKERLSVPGEETAIAARVLESKLMSGTAQQHLQLEHQNQQPQQLQTEPNSQPKKLKATDTIIEIAEVAASTNDLAEAHCADTKIPLTSLLTPQQFSLCDAAIVLRIPSCSCTNNYTTTNLCSLSAQLQATTLPFPTPSSRWRAPQTVTVATVGPETLATNQSTCRTVCSKQRLPGKVENGEETYLADAAPHCCPPPLFIVLVSLLEIAVFIYDYMTVHLTTTNAEVEPKTNGMSFADTHTGISSESSLIYRPDRRLQLWRYVSYMLLHANCYHLSFNVLAQLAYGLPLEWVHGSARIAIIYLAGVFAGSLGTSVVDSGVYLVGASGGVYALLAAYFANILLNFSQMRSGVTQLGRIGVFVSCDLCYALYSKYQNNNSNSASSSMVRETLPTISYIAHLCGALAGFTMGCLVLRHFDSSQASHSKLLWWLALGVYAAFMLFAIAFNLINTVTAQMLEEEGGEVVKQHLLHNLGIS</sequence>
<name>A0A811V2S4_CERCA</name>
<keyword evidence="6 13" id="KW-0812">Transmembrane</keyword>
<evidence type="ECO:0000259" key="14">
    <source>
        <dbReference type="Pfam" id="PF01694"/>
    </source>
</evidence>
<feature type="compositionally biased region" description="Low complexity" evidence="12">
    <location>
        <begin position="93"/>
        <end position="111"/>
    </location>
</feature>
<evidence type="ECO:0000313" key="15">
    <source>
        <dbReference type="EMBL" id="CAD7003763.1"/>
    </source>
</evidence>
<dbReference type="GO" id="GO:0016020">
    <property type="term" value="C:membrane"/>
    <property type="evidence" value="ECO:0007669"/>
    <property type="project" value="UniProtKB-SubCell"/>
</dbReference>
<evidence type="ECO:0000256" key="2">
    <source>
        <dbReference type="ARBA" id="ARBA00004141"/>
    </source>
</evidence>